<dbReference type="InterPro" id="IPR001747">
    <property type="entry name" value="Vitellogenin_N"/>
</dbReference>
<evidence type="ECO:0000259" key="1">
    <source>
        <dbReference type="Pfam" id="PF01347"/>
    </source>
</evidence>
<proteinExistence type="predicted"/>
<sequence>MQDIQKVSHKWLQGGSQKQLVGQQIFVEAAAIAGTNPAVKFLTQLIQSGQLHGERAAQVISTLPLYVRTPTQELLNLLFQLLESEVVKRHEQTRTSA</sequence>
<evidence type="ECO:0000313" key="3">
    <source>
        <dbReference type="Proteomes" id="UP000708208"/>
    </source>
</evidence>
<dbReference type="AlphaFoldDB" id="A0A8J2J5L8"/>
<dbReference type="PANTHER" id="PTHR23345:SF15">
    <property type="entry name" value="VITELLOGENIN 1-RELATED"/>
    <property type="match status" value="1"/>
</dbReference>
<feature type="non-terminal residue" evidence="2">
    <location>
        <position position="1"/>
    </location>
</feature>
<evidence type="ECO:0000313" key="2">
    <source>
        <dbReference type="EMBL" id="CAG7656885.1"/>
    </source>
</evidence>
<accession>A0A8J2J5L8</accession>
<dbReference type="Pfam" id="PF01347">
    <property type="entry name" value="Vitellogenin_N"/>
    <property type="match status" value="1"/>
</dbReference>
<dbReference type="InterPro" id="IPR050733">
    <property type="entry name" value="Vitellogenin/Apolipophorin"/>
</dbReference>
<comment type="caution">
    <text evidence="2">The sequence shown here is derived from an EMBL/GenBank/DDBJ whole genome shotgun (WGS) entry which is preliminary data.</text>
</comment>
<dbReference type="PANTHER" id="PTHR23345">
    <property type="entry name" value="VITELLOGENIN-RELATED"/>
    <property type="match status" value="1"/>
</dbReference>
<dbReference type="Proteomes" id="UP000708208">
    <property type="component" value="Unassembled WGS sequence"/>
</dbReference>
<gene>
    <name evidence="2" type="ORF">AFUS01_LOCUS968</name>
</gene>
<organism evidence="2 3">
    <name type="scientific">Allacma fusca</name>
    <dbReference type="NCBI Taxonomy" id="39272"/>
    <lineage>
        <taxon>Eukaryota</taxon>
        <taxon>Metazoa</taxon>
        <taxon>Ecdysozoa</taxon>
        <taxon>Arthropoda</taxon>
        <taxon>Hexapoda</taxon>
        <taxon>Collembola</taxon>
        <taxon>Symphypleona</taxon>
        <taxon>Sminthuridae</taxon>
        <taxon>Allacma</taxon>
    </lineage>
</organism>
<reference evidence="2" key="1">
    <citation type="submission" date="2021-06" db="EMBL/GenBank/DDBJ databases">
        <authorList>
            <person name="Hodson N. C."/>
            <person name="Mongue J. A."/>
            <person name="Jaron S. K."/>
        </authorList>
    </citation>
    <scope>NUCLEOTIDE SEQUENCE</scope>
</reference>
<dbReference type="GO" id="GO:0005319">
    <property type="term" value="F:lipid transporter activity"/>
    <property type="evidence" value="ECO:0007669"/>
    <property type="project" value="InterPro"/>
</dbReference>
<name>A0A8J2J5L8_9HEXA</name>
<protein>
    <recommendedName>
        <fullName evidence="1">Vitellogenin domain-containing protein</fullName>
    </recommendedName>
</protein>
<dbReference type="EMBL" id="CAJVCH010005252">
    <property type="protein sequence ID" value="CAG7656885.1"/>
    <property type="molecule type" value="Genomic_DNA"/>
</dbReference>
<feature type="domain" description="Vitellogenin" evidence="1">
    <location>
        <begin position="2"/>
        <end position="97"/>
    </location>
</feature>
<dbReference type="OrthoDB" id="160294at2759"/>
<keyword evidence="3" id="KW-1185">Reference proteome</keyword>